<dbReference type="InterPro" id="IPR024556">
    <property type="entry name" value="DUF3599"/>
</dbReference>
<name>A0A8S5U1V1_9CAUD</name>
<proteinExistence type="predicted"/>
<dbReference type="Gene3D" id="2.40.10.370">
    <property type="entry name" value="Protein of unknown function DUF3599"/>
    <property type="match status" value="1"/>
</dbReference>
<dbReference type="Pfam" id="PF12206">
    <property type="entry name" value="DUF3599"/>
    <property type="match status" value="1"/>
</dbReference>
<organism evidence="1">
    <name type="scientific">Siphoviridae sp. ctdHi7</name>
    <dbReference type="NCBI Taxonomy" id="2825577"/>
    <lineage>
        <taxon>Viruses</taxon>
        <taxon>Duplodnaviria</taxon>
        <taxon>Heunggongvirae</taxon>
        <taxon>Uroviricota</taxon>
        <taxon>Caudoviricetes</taxon>
    </lineage>
</organism>
<protein>
    <recommendedName>
        <fullName evidence="2">DUF3599 family protein</fullName>
    </recommendedName>
</protein>
<evidence type="ECO:0008006" key="2">
    <source>
        <dbReference type="Google" id="ProtNLM"/>
    </source>
</evidence>
<dbReference type="EMBL" id="BK015985">
    <property type="protein sequence ID" value="DAF88423.1"/>
    <property type="molecule type" value="Genomic_DNA"/>
</dbReference>
<reference evidence="1" key="1">
    <citation type="journal article" date="2021" name="Proc. Natl. Acad. Sci. U.S.A.">
        <title>A Catalog of Tens of Thousands of Viruses from Human Metagenomes Reveals Hidden Associations with Chronic Diseases.</title>
        <authorList>
            <person name="Tisza M.J."/>
            <person name="Buck C.B."/>
        </authorList>
    </citation>
    <scope>NUCLEOTIDE SEQUENCE</scope>
    <source>
        <strain evidence="1">CtdHi7</strain>
    </source>
</reference>
<accession>A0A8S5U1V1</accession>
<evidence type="ECO:0000313" key="1">
    <source>
        <dbReference type="EMBL" id="DAF88423.1"/>
    </source>
</evidence>
<dbReference type="InterPro" id="IPR038667">
    <property type="entry name" value="XkdH-like_sf"/>
</dbReference>
<sequence>MSIEALFDHTCDIYHIVEGENNPGYNLPSSPSFSYPSVADENGVQCHFTVRVGNNTSMVQNEPQNEYSAHIKLNLPVGTDIRLHDKVVDCDTKLEYTAVTPPRNIRGNHSIVYIERTREQKPL</sequence>